<sequence length="155" mass="16630">MEEDRGQSSGYTGQRNLLQPSLSSLASPAKTECVEEKISTAKSPAANVLLEMAREVTRLTSGSDLNLRWVCSGSCLKLRGIFTPASSTDQSKPRSPDLSEDETPNQTANMTPQRPCTTCLSAFQLQGPPVILGHCPAPTGEMRDAGPRVALLERV</sequence>
<reference evidence="2" key="1">
    <citation type="submission" date="2023-08" db="EMBL/GenBank/DDBJ databases">
        <title>Chromosome-level Genome Assembly of mud carp (Cirrhinus molitorella).</title>
        <authorList>
            <person name="Liu H."/>
        </authorList>
    </citation>
    <scope>NUCLEOTIDE SEQUENCE</scope>
    <source>
        <strain evidence="2">Prfri</strain>
        <tissue evidence="2">Muscle</tissue>
    </source>
</reference>
<comment type="caution">
    <text evidence="2">The sequence shown here is derived from an EMBL/GenBank/DDBJ whole genome shotgun (WGS) entry which is preliminary data.</text>
</comment>
<dbReference type="AlphaFoldDB" id="A0AA88P7N9"/>
<feature type="region of interest" description="Disordered" evidence="1">
    <location>
        <begin position="82"/>
        <end position="113"/>
    </location>
</feature>
<dbReference type="EMBL" id="JAUYZG010000019">
    <property type="protein sequence ID" value="KAK2878939.1"/>
    <property type="molecule type" value="Genomic_DNA"/>
</dbReference>
<gene>
    <name evidence="2" type="ORF">Q8A67_019730</name>
</gene>
<protein>
    <submittedName>
        <fullName evidence="2">Uncharacterized protein</fullName>
    </submittedName>
</protein>
<proteinExistence type="predicted"/>
<feature type="compositionally biased region" description="Polar residues" evidence="1">
    <location>
        <begin position="104"/>
        <end position="113"/>
    </location>
</feature>
<accession>A0AA88P7N9</accession>
<organism evidence="2 3">
    <name type="scientific">Cirrhinus molitorella</name>
    <name type="common">mud carp</name>
    <dbReference type="NCBI Taxonomy" id="172907"/>
    <lineage>
        <taxon>Eukaryota</taxon>
        <taxon>Metazoa</taxon>
        <taxon>Chordata</taxon>
        <taxon>Craniata</taxon>
        <taxon>Vertebrata</taxon>
        <taxon>Euteleostomi</taxon>
        <taxon>Actinopterygii</taxon>
        <taxon>Neopterygii</taxon>
        <taxon>Teleostei</taxon>
        <taxon>Ostariophysi</taxon>
        <taxon>Cypriniformes</taxon>
        <taxon>Cyprinidae</taxon>
        <taxon>Labeoninae</taxon>
        <taxon>Labeonini</taxon>
        <taxon>Cirrhinus</taxon>
    </lineage>
</organism>
<dbReference type="Proteomes" id="UP001187343">
    <property type="component" value="Unassembled WGS sequence"/>
</dbReference>
<feature type="compositionally biased region" description="Polar residues" evidence="1">
    <location>
        <begin position="7"/>
        <end position="16"/>
    </location>
</feature>
<feature type="region of interest" description="Disordered" evidence="1">
    <location>
        <begin position="1"/>
        <end position="25"/>
    </location>
</feature>
<evidence type="ECO:0000313" key="2">
    <source>
        <dbReference type="EMBL" id="KAK2878939.1"/>
    </source>
</evidence>
<evidence type="ECO:0000313" key="3">
    <source>
        <dbReference type="Proteomes" id="UP001187343"/>
    </source>
</evidence>
<evidence type="ECO:0000256" key="1">
    <source>
        <dbReference type="SAM" id="MobiDB-lite"/>
    </source>
</evidence>
<name>A0AA88P7N9_9TELE</name>
<keyword evidence="3" id="KW-1185">Reference proteome</keyword>